<gene>
    <name evidence="2" type="ORF">EV380_2692</name>
</gene>
<evidence type="ECO:0000256" key="1">
    <source>
        <dbReference type="SAM" id="MobiDB-lite"/>
    </source>
</evidence>
<sequence length="78" mass="9005">MSDKPLPIVKDTTGLSRGYRFQWRLQYLGFSIFGPADQLPFRSPFEKLKRERALRVLRAHETNGTEAPQDVVDASREL</sequence>
<evidence type="ECO:0000313" key="3">
    <source>
        <dbReference type="Proteomes" id="UP000292685"/>
    </source>
</evidence>
<dbReference type="OrthoDB" id="3831159at2"/>
<organism evidence="2 3">
    <name type="scientific">Zhihengliuella halotolerans</name>
    <dbReference type="NCBI Taxonomy" id="370736"/>
    <lineage>
        <taxon>Bacteria</taxon>
        <taxon>Bacillati</taxon>
        <taxon>Actinomycetota</taxon>
        <taxon>Actinomycetes</taxon>
        <taxon>Micrococcales</taxon>
        <taxon>Micrococcaceae</taxon>
        <taxon>Zhihengliuella</taxon>
    </lineage>
</organism>
<keyword evidence="3" id="KW-1185">Reference proteome</keyword>
<name>A0A4Q8AH35_9MICC</name>
<evidence type="ECO:0000313" key="2">
    <source>
        <dbReference type="EMBL" id="RZU63085.1"/>
    </source>
</evidence>
<proteinExistence type="predicted"/>
<protein>
    <submittedName>
        <fullName evidence="2">Uncharacterized protein</fullName>
    </submittedName>
</protein>
<accession>A0A4Q8AH35</accession>
<dbReference type="EMBL" id="SHLA01000001">
    <property type="protein sequence ID" value="RZU63085.1"/>
    <property type="molecule type" value="Genomic_DNA"/>
</dbReference>
<reference evidence="2 3" key="1">
    <citation type="submission" date="2019-02" db="EMBL/GenBank/DDBJ databases">
        <title>Sequencing the genomes of 1000 actinobacteria strains.</title>
        <authorList>
            <person name="Klenk H.-P."/>
        </authorList>
    </citation>
    <scope>NUCLEOTIDE SEQUENCE [LARGE SCALE GENOMIC DNA]</scope>
    <source>
        <strain evidence="2 3">DSM 17364</strain>
    </source>
</reference>
<dbReference type="AlphaFoldDB" id="A0A4Q8AH35"/>
<comment type="caution">
    <text evidence="2">The sequence shown here is derived from an EMBL/GenBank/DDBJ whole genome shotgun (WGS) entry which is preliminary data.</text>
</comment>
<dbReference type="Proteomes" id="UP000292685">
    <property type="component" value="Unassembled WGS sequence"/>
</dbReference>
<dbReference type="RefSeq" id="WP_130451559.1">
    <property type="nucleotide sequence ID" value="NZ_SHLA01000001.1"/>
</dbReference>
<feature type="region of interest" description="Disordered" evidence="1">
    <location>
        <begin position="59"/>
        <end position="78"/>
    </location>
</feature>